<dbReference type="Gene3D" id="2.30.39.10">
    <property type="entry name" value="Alpha-1-antitrypsin, domain 1"/>
    <property type="match status" value="1"/>
</dbReference>
<reference evidence="1 2" key="1">
    <citation type="submission" date="2015-03" db="EMBL/GenBank/DDBJ databases">
        <title>Draft genome of the nematode, Opisthorchis viverrini.</title>
        <authorList>
            <person name="Mitreva M."/>
        </authorList>
    </citation>
    <scope>NUCLEOTIDE SEQUENCE [LARGE SCALE GENOMIC DNA]</scope>
    <source>
        <strain evidence="1">Khon Kaen</strain>
    </source>
</reference>
<evidence type="ECO:0000313" key="2">
    <source>
        <dbReference type="Proteomes" id="UP000243686"/>
    </source>
</evidence>
<dbReference type="SUPFAM" id="SSF56574">
    <property type="entry name" value="Serpins"/>
    <property type="match status" value="1"/>
</dbReference>
<accession>A0A1S8WNZ6</accession>
<sequence>MATCESDFYCLNGETAKCRMMFRNTYLPVASFEQLDCMGVKLPFRSSGWTKKEPPPRPQVVSACNFAHA</sequence>
<dbReference type="Proteomes" id="UP000243686">
    <property type="component" value="Unassembled WGS sequence"/>
</dbReference>
<dbReference type="InterPro" id="IPR042185">
    <property type="entry name" value="Serpin_sf_2"/>
</dbReference>
<evidence type="ECO:0000313" key="1">
    <source>
        <dbReference type="EMBL" id="OON16115.1"/>
    </source>
</evidence>
<organism evidence="1 2">
    <name type="scientific">Opisthorchis viverrini</name>
    <name type="common">Southeast Asian liver fluke</name>
    <dbReference type="NCBI Taxonomy" id="6198"/>
    <lineage>
        <taxon>Eukaryota</taxon>
        <taxon>Metazoa</taxon>
        <taxon>Spiralia</taxon>
        <taxon>Lophotrochozoa</taxon>
        <taxon>Platyhelminthes</taxon>
        <taxon>Trematoda</taxon>
        <taxon>Digenea</taxon>
        <taxon>Opisthorchiida</taxon>
        <taxon>Opisthorchiata</taxon>
        <taxon>Opisthorchiidae</taxon>
        <taxon>Opisthorchis</taxon>
    </lineage>
</organism>
<dbReference type="EMBL" id="KV898714">
    <property type="protein sequence ID" value="OON16115.1"/>
    <property type="molecule type" value="Genomic_DNA"/>
</dbReference>
<dbReference type="InterPro" id="IPR036186">
    <property type="entry name" value="Serpin_sf"/>
</dbReference>
<protein>
    <submittedName>
        <fullName evidence="1">Uncharacterized protein</fullName>
    </submittedName>
</protein>
<keyword evidence="2" id="KW-1185">Reference proteome</keyword>
<dbReference type="AlphaFoldDB" id="A0A1S8WNZ6"/>
<gene>
    <name evidence="1" type="ORF">X801_08074</name>
</gene>
<name>A0A1S8WNZ6_OPIVI</name>
<proteinExistence type="predicted"/>